<evidence type="ECO:0000256" key="4">
    <source>
        <dbReference type="ARBA" id="ARBA00022618"/>
    </source>
</evidence>
<evidence type="ECO:0000256" key="8">
    <source>
        <dbReference type="ARBA" id="ARBA00022960"/>
    </source>
</evidence>
<keyword evidence="9" id="KW-0573">Peptidoglycan synthesis</keyword>
<evidence type="ECO:0000313" key="24">
    <source>
        <dbReference type="EMBL" id="SEJ46017.1"/>
    </source>
</evidence>
<evidence type="ECO:0000256" key="22">
    <source>
        <dbReference type="SAM" id="Phobius"/>
    </source>
</evidence>
<dbReference type="EMBL" id="FJNB01000017">
    <property type="protein sequence ID" value="CZR04751.1"/>
    <property type="molecule type" value="Genomic_DNA"/>
</dbReference>
<feature type="transmembrane region" description="Helical" evidence="22">
    <location>
        <begin position="110"/>
        <end position="134"/>
    </location>
</feature>
<dbReference type="GO" id="GO:0015648">
    <property type="term" value="F:lipid-linked peptidoglycan transporter activity"/>
    <property type="evidence" value="ECO:0007669"/>
    <property type="project" value="TreeGrafter"/>
</dbReference>
<keyword evidence="8" id="KW-0133">Cell shape</keyword>
<dbReference type="RefSeq" id="WP_068623649.1">
    <property type="nucleotide sequence ID" value="NZ_FJNB01000017.1"/>
</dbReference>
<dbReference type="Proteomes" id="UP000199280">
    <property type="component" value="Unassembled WGS sequence"/>
</dbReference>
<keyword evidence="11 22" id="KW-0472">Membrane</keyword>
<evidence type="ECO:0000256" key="14">
    <source>
        <dbReference type="ARBA" id="ARBA00032370"/>
    </source>
</evidence>
<keyword evidence="5" id="KW-0328">Glycosyltransferase</keyword>
<feature type="transmembrane region" description="Helical" evidence="22">
    <location>
        <begin position="359"/>
        <end position="380"/>
    </location>
</feature>
<evidence type="ECO:0000256" key="21">
    <source>
        <dbReference type="ARBA" id="ARBA00049966"/>
    </source>
</evidence>
<evidence type="ECO:0000313" key="25">
    <source>
        <dbReference type="Proteomes" id="UP000076878"/>
    </source>
</evidence>
<evidence type="ECO:0000256" key="20">
    <source>
        <dbReference type="ARBA" id="ARBA00049902"/>
    </source>
</evidence>
<dbReference type="GO" id="GO:0009252">
    <property type="term" value="P:peptidoglycan biosynthetic process"/>
    <property type="evidence" value="ECO:0007669"/>
    <property type="project" value="UniProtKB-KW"/>
</dbReference>
<name>A0A143Z276_9LACT</name>
<evidence type="ECO:0000256" key="5">
    <source>
        <dbReference type="ARBA" id="ARBA00022676"/>
    </source>
</evidence>
<dbReference type="NCBIfam" id="TIGR02614">
    <property type="entry name" value="ftsW"/>
    <property type="match status" value="1"/>
</dbReference>
<comment type="subcellular location">
    <subcellularLocation>
        <location evidence="1">Cell membrane</location>
        <topology evidence="1">Multi-pass membrane protein</topology>
    </subcellularLocation>
</comment>
<reference evidence="23 25" key="1">
    <citation type="submission" date="2016-02" db="EMBL/GenBank/DDBJ databases">
        <authorList>
            <person name="Wen L."/>
            <person name="He K."/>
            <person name="Yang H."/>
        </authorList>
    </citation>
    <scope>NUCLEOTIDE SEQUENCE [LARGE SCALE GENOMIC DNA]</scope>
    <source>
        <strain evidence="23">Trichococcus_R210</strain>
    </source>
</reference>
<comment type="catalytic activity">
    <reaction evidence="20">
        <text>[GlcNAc-(1-&gt;4)-Mur2Ac(oyl-L-Ala-gamma-D-Glu-L-Lys-D-Ala-D-Ala)](n)-di-trans,octa-cis-undecaprenyl diphosphate + beta-D-GlcNAc-(1-&gt;4)-Mur2Ac(oyl-L-Ala-gamma-D-Glu-L-Lys-D-Ala-D-Ala)-di-trans,octa-cis-undecaprenyl diphosphate = [GlcNAc-(1-&gt;4)-Mur2Ac(oyl-L-Ala-gamma-D-Glu-L-Lys-D-Ala-D-Ala)](n+1)-di-trans,octa-cis-undecaprenyl diphosphate + di-trans,octa-cis-undecaprenyl diphosphate + H(+)</text>
        <dbReference type="Rhea" id="RHEA:23708"/>
        <dbReference type="Rhea" id="RHEA-COMP:9602"/>
        <dbReference type="Rhea" id="RHEA-COMP:9603"/>
        <dbReference type="ChEBI" id="CHEBI:15378"/>
        <dbReference type="ChEBI" id="CHEBI:58405"/>
        <dbReference type="ChEBI" id="CHEBI:60033"/>
        <dbReference type="ChEBI" id="CHEBI:78435"/>
        <dbReference type="EC" id="2.4.99.28"/>
    </reaction>
</comment>
<keyword evidence="4 24" id="KW-0132">Cell division</keyword>
<gene>
    <name evidence="24" type="ORF">SAMN05216375_11453</name>
    <name evidence="23" type="ORF">TR210_2148</name>
</gene>
<evidence type="ECO:0000256" key="13">
    <source>
        <dbReference type="ARBA" id="ARBA00023316"/>
    </source>
</evidence>
<comment type="similarity">
    <text evidence="16">Belongs to the SEDS family. FtsW subfamily.</text>
</comment>
<evidence type="ECO:0000256" key="18">
    <source>
        <dbReference type="ARBA" id="ARBA00041418"/>
    </source>
</evidence>
<keyword evidence="13" id="KW-0961">Cell wall biogenesis/degradation</keyword>
<dbReference type="GO" id="GO:0008360">
    <property type="term" value="P:regulation of cell shape"/>
    <property type="evidence" value="ECO:0007669"/>
    <property type="project" value="UniProtKB-KW"/>
</dbReference>
<dbReference type="GO" id="GO:0008955">
    <property type="term" value="F:peptidoglycan glycosyltransferase activity"/>
    <property type="evidence" value="ECO:0007669"/>
    <property type="project" value="UniProtKB-EC"/>
</dbReference>
<dbReference type="EC" id="2.4.99.28" evidence="19"/>
<dbReference type="GO" id="GO:0032153">
    <property type="term" value="C:cell division site"/>
    <property type="evidence" value="ECO:0007669"/>
    <property type="project" value="TreeGrafter"/>
</dbReference>
<comment type="pathway">
    <text evidence="2">Cell wall biogenesis; peptidoglycan biosynthesis.</text>
</comment>
<evidence type="ECO:0000256" key="3">
    <source>
        <dbReference type="ARBA" id="ARBA00022475"/>
    </source>
</evidence>
<keyword evidence="3" id="KW-1003">Cell membrane</keyword>
<evidence type="ECO:0000256" key="2">
    <source>
        <dbReference type="ARBA" id="ARBA00004752"/>
    </source>
</evidence>
<reference evidence="24 26" key="2">
    <citation type="submission" date="2016-10" db="EMBL/GenBank/DDBJ databases">
        <authorList>
            <person name="Varghese N."/>
            <person name="Submissions S."/>
        </authorList>
    </citation>
    <scope>NUCLEOTIDE SEQUENCE [LARGE SCALE GENOMIC DNA]</scope>
    <source>
        <strain evidence="24 26">DSM 22150</strain>
    </source>
</reference>
<keyword evidence="7 22" id="KW-0812">Transmembrane</keyword>
<comment type="function">
    <text evidence="21">Peptidoglycan polymerase that is essential for cell division.</text>
</comment>
<accession>A0A143Z276</accession>
<dbReference type="PANTHER" id="PTHR30474">
    <property type="entry name" value="CELL CYCLE PROTEIN"/>
    <property type="match status" value="1"/>
</dbReference>
<evidence type="ECO:0000256" key="15">
    <source>
        <dbReference type="ARBA" id="ARBA00033270"/>
    </source>
</evidence>
<evidence type="ECO:0000256" key="7">
    <source>
        <dbReference type="ARBA" id="ARBA00022692"/>
    </source>
</evidence>
<dbReference type="InterPro" id="IPR013437">
    <property type="entry name" value="FtsW"/>
</dbReference>
<dbReference type="AlphaFoldDB" id="A0A143Z276"/>
<keyword evidence="12" id="KW-0131">Cell cycle</keyword>
<sequence length="392" mass="43472">MIKNAIKKKFSFMDWRLLIPYIILSGFGILMVYSSSSYRAMTDYNNSEYFFYRQIIFTTLGLLGALIVSFLSKRLFKDEKLLMFVMLGLFGILAYLLLWPGTATKGARGWIYIGSFGFQPAEFMKLNLILYLAWFISKHQNRIDAVFYDTMKKPLAITAAAVAMVFLQPDLGGAAIIAFICLVMFLHSGVKAKYGIVTFGAIGALYGLVIIMVKTFGSSIPFMQSYQMERITSFIDPFADIQDSGYQVVNSYYALSRGGLFGVGIGESIQKSGYLPEPHTDFILSIVGEELGLMGIAFVLILFFYMVYRIFRNAIKMKDPFAQLVCVGIGTMFLVQGVINVGGATGLMPLTGVTFPFVSYGGSSLLVSAVSIGLVNNMHINDQIAKQPKQPK</sequence>
<evidence type="ECO:0000256" key="16">
    <source>
        <dbReference type="ARBA" id="ARBA00038053"/>
    </source>
</evidence>
<dbReference type="GO" id="GO:0051301">
    <property type="term" value="P:cell division"/>
    <property type="evidence" value="ECO:0007669"/>
    <property type="project" value="UniProtKB-KW"/>
</dbReference>
<dbReference type="GO" id="GO:0005886">
    <property type="term" value="C:plasma membrane"/>
    <property type="evidence" value="ECO:0007669"/>
    <property type="project" value="UniProtKB-SubCell"/>
</dbReference>
<dbReference type="GO" id="GO:0071555">
    <property type="term" value="P:cell wall organization"/>
    <property type="evidence" value="ECO:0007669"/>
    <property type="project" value="UniProtKB-KW"/>
</dbReference>
<feature type="transmembrane region" description="Helical" evidence="22">
    <location>
        <begin position="320"/>
        <end position="339"/>
    </location>
</feature>
<evidence type="ECO:0000256" key="11">
    <source>
        <dbReference type="ARBA" id="ARBA00023136"/>
    </source>
</evidence>
<evidence type="ECO:0000256" key="1">
    <source>
        <dbReference type="ARBA" id="ARBA00004651"/>
    </source>
</evidence>
<protein>
    <recommendedName>
        <fullName evidence="17">Probable peptidoglycan glycosyltransferase FtsW</fullName>
        <ecNumber evidence="19">2.4.99.28</ecNumber>
    </recommendedName>
    <alternativeName>
        <fullName evidence="18">Cell division protein FtsW</fullName>
    </alternativeName>
    <alternativeName>
        <fullName evidence="15">Cell wall polymerase</fullName>
    </alternativeName>
    <alternativeName>
        <fullName evidence="14">Peptidoglycan polymerase</fullName>
    </alternativeName>
</protein>
<evidence type="ECO:0000313" key="23">
    <source>
        <dbReference type="EMBL" id="CZR04751.1"/>
    </source>
</evidence>
<organism evidence="23 25">
    <name type="scientific">Trichococcus ilyis</name>
    <dbReference type="NCBI Taxonomy" id="640938"/>
    <lineage>
        <taxon>Bacteria</taxon>
        <taxon>Bacillati</taxon>
        <taxon>Bacillota</taxon>
        <taxon>Bacilli</taxon>
        <taxon>Lactobacillales</taxon>
        <taxon>Carnobacteriaceae</taxon>
        <taxon>Trichococcus</taxon>
    </lineage>
</organism>
<evidence type="ECO:0000256" key="19">
    <source>
        <dbReference type="ARBA" id="ARBA00044770"/>
    </source>
</evidence>
<evidence type="ECO:0000256" key="12">
    <source>
        <dbReference type="ARBA" id="ARBA00023306"/>
    </source>
</evidence>
<dbReference type="Pfam" id="PF01098">
    <property type="entry name" value="FTSW_RODA_SPOVE"/>
    <property type="match status" value="1"/>
</dbReference>
<evidence type="ECO:0000256" key="17">
    <source>
        <dbReference type="ARBA" id="ARBA00041185"/>
    </source>
</evidence>
<keyword evidence="26" id="KW-1185">Reference proteome</keyword>
<evidence type="ECO:0000256" key="9">
    <source>
        <dbReference type="ARBA" id="ARBA00022984"/>
    </source>
</evidence>
<feature type="transmembrane region" description="Helical" evidence="22">
    <location>
        <begin position="21"/>
        <end position="38"/>
    </location>
</feature>
<feature type="transmembrane region" description="Helical" evidence="22">
    <location>
        <begin position="171"/>
        <end position="187"/>
    </location>
</feature>
<evidence type="ECO:0000313" key="26">
    <source>
        <dbReference type="Proteomes" id="UP000199280"/>
    </source>
</evidence>
<dbReference type="EMBL" id="FNYT01000014">
    <property type="protein sequence ID" value="SEJ46017.1"/>
    <property type="molecule type" value="Genomic_DNA"/>
</dbReference>
<dbReference type="OrthoDB" id="9812661at2"/>
<keyword evidence="10 22" id="KW-1133">Transmembrane helix</keyword>
<dbReference type="PANTHER" id="PTHR30474:SF2">
    <property type="entry name" value="PEPTIDOGLYCAN GLYCOSYLTRANSFERASE FTSW-RELATED"/>
    <property type="match status" value="1"/>
</dbReference>
<dbReference type="InterPro" id="IPR001182">
    <property type="entry name" value="FtsW/RodA"/>
</dbReference>
<feature type="transmembrane region" description="Helical" evidence="22">
    <location>
        <begin position="50"/>
        <end position="69"/>
    </location>
</feature>
<dbReference type="STRING" id="640938.TR210_2148"/>
<proteinExistence type="inferred from homology"/>
<evidence type="ECO:0000256" key="6">
    <source>
        <dbReference type="ARBA" id="ARBA00022679"/>
    </source>
</evidence>
<dbReference type="Proteomes" id="UP000076878">
    <property type="component" value="Unassembled WGS sequence"/>
</dbReference>
<feature type="transmembrane region" description="Helical" evidence="22">
    <location>
        <begin position="194"/>
        <end position="213"/>
    </location>
</feature>
<keyword evidence="6" id="KW-0808">Transferase</keyword>
<feature type="transmembrane region" description="Helical" evidence="22">
    <location>
        <begin position="282"/>
        <end position="308"/>
    </location>
</feature>
<dbReference type="PROSITE" id="PS00428">
    <property type="entry name" value="FTSW_RODA_SPOVE"/>
    <property type="match status" value="1"/>
</dbReference>
<evidence type="ECO:0000256" key="10">
    <source>
        <dbReference type="ARBA" id="ARBA00022989"/>
    </source>
</evidence>
<dbReference type="InterPro" id="IPR018365">
    <property type="entry name" value="Cell_cycle_FtsW-rel_CS"/>
</dbReference>
<feature type="transmembrane region" description="Helical" evidence="22">
    <location>
        <begin position="81"/>
        <end position="98"/>
    </location>
</feature>